<dbReference type="PhylomeDB" id="A0A0G4HHI5"/>
<dbReference type="Gene3D" id="1.10.340.70">
    <property type="match status" value="1"/>
</dbReference>
<gene>
    <name evidence="4" type="ORF">Cvel_27515</name>
</gene>
<dbReference type="SUPFAM" id="SSF54160">
    <property type="entry name" value="Chromo domain-like"/>
    <property type="match status" value="1"/>
</dbReference>
<dbReference type="FunFam" id="1.10.340.70:FF:000001">
    <property type="entry name" value="Retrovirus-related Pol polyprotein from transposon gypsy-like Protein"/>
    <property type="match status" value="1"/>
</dbReference>
<evidence type="ECO:0000259" key="2">
    <source>
        <dbReference type="PROSITE" id="PS50013"/>
    </source>
</evidence>
<dbReference type="VEuPathDB" id="CryptoDB:Cvel_27515"/>
<evidence type="ECO:0000259" key="3">
    <source>
        <dbReference type="PROSITE" id="PS50994"/>
    </source>
</evidence>
<dbReference type="Gene3D" id="3.30.420.10">
    <property type="entry name" value="Ribonuclease H-like superfamily/Ribonuclease H"/>
    <property type="match status" value="1"/>
</dbReference>
<feature type="region of interest" description="Disordered" evidence="1">
    <location>
        <begin position="37"/>
        <end position="103"/>
    </location>
</feature>
<dbReference type="GO" id="GO:0015074">
    <property type="term" value="P:DNA integration"/>
    <property type="evidence" value="ECO:0007669"/>
    <property type="project" value="InterPro"/>
</dbReference>
<dbReference type="EMBL" id="CDMZ01002680">
    <property type="protein sequence ID" value="CEM43410.1"/>
    <property type="molecule type" value="Genomic_DNA"/>
</dbReference>
<dbReference type="InterPro" id="IPR012337">
    <property type="entry name" value="RNaseH-like_sf"/>
</dbReference>
<dbReference type="AlphaFoldDB" id="A0A0G4HHI5"/>
<accession>A0A0G4HHI5</accession>
<dbReference type="Pfam" id="PF17921">
    <property type="entry name" value="Integrase_H2C2"/>
    <property type="match status" value="1"/>
</dbReference>
<dbReference type="PROSITE" id="PS50994">
    <property type="entry name" value="INTEGRASE"/>
    <property type="match status" value="1"/>
</dbReference>
<dbReference type="InterPro" id="IPR001584">
    <property type="entry name" value="Integrase_cat-core"/>
</dbReference>
<dbReference type="SUPFAM" id="SSF53098">
    <property type="entry name" value="Ribonuclease H-like"/>
    <property type="match status" value="1"/>
</dbReference>
<evidence type="ECO:0000256" key="1">
    <source>
        <dbReference type="SAM" id="MobiDB-lite"/>
    </source>
</evidence>
<dbReference type="PANTHER" id="PTHR37984:SF5">
    <property type="entry name" value="PROTEIN NYNRIN-LIKE"/>
    <property type="match status" value="1"/>
</dbReference>
<dbReference type="SMART" id="SM00298">
    <property type="entry name" value="CHROMO"/>
    <property type="match status" value="1"/>
</dbReference>
<dbReference type="PANTHER" id="PTHR37984">
    <property type="entry name" value="PROTEIN CBG26694"/>
    <property type="match status" value="1"/>
</dbReference>
<feature type="compositionally biased region" description="Basic and acidic residues" evidence="1">
    <location>
        <begin position="532"/>
        <end position="541"/>
    </location>
</feature>
<feature type="region of interest" description="Disordered" evidence="1">
    <location>
        <begin position="532"/>
        <end position="614"/>
    </location>
</feature>
<feature type="compositionally biased region" description="Basic and acidic residues" evidence="1">
    <location>
        <begin position="59"/>
        <end position="87"/>
    </location>
</feature>
<reference evidence="4" key="1">
    <citation type="submission" date="2014-11" db="EMBL/GenBank/DDBJ databases">
        <authorList>
            <person name="Otto D Thomas"/>
            <person name="Naeem Raeece"/>
        </authorList>
    </citation>
    <scope>NUCLEOTIDE SEQUENCE</scope>
</reference>
<sequence length="673" mass="78373">MALKLSGYSFEFKHRKGKSNVAADALIRGCLINENHPPREAEEESEISVVVAATQATKNKKETRGQKKKGETADKTDEEKETERESRPFSVPMLTTPHSPEEVKDLQRKNQGLNRMYQYLREGEIPEGITYKERFRLVAQAPLYTLHNDLVYRVLPPLNGREKGMRFLLAVPKSMKESLLGDSHRHLLGGYQGLHRMIKDLSDKYYWANMYMDVYTFMRTCKECQKRKKGKGQYQYEPQLMTEGPLQSWIIDLMGPLPASTDGMKYILILVDSCSRWVELIALPNQKAVTIARKIISHLFCRWGVPIRLQSDRGSNLLDPIIHSICQLVGMKRVVSSAFSLETEGKVKRINLDVKDCIAKFVSKNEKEWTTYLLMAQYSHNSTYHTSISQSPFRILMEFDVNHPIRLLTDLETDKGFLFKDYMEILAELRENNKENREIFELAAQNRMRQRLKCDPKKIYQFKKGDFVWLLRGMRKDRKLSKGLSPSYDGPYLVMNILHSGAVSVRRPGAQNTMTVSRWRLKPFLSRNLKESHEIEERNKEEESDGKEEEEEIDSSNRSEEEITSDEEGRELEDGEEGGKPVARGRKRRKANQQCGNKKARKEVEEETDYDDQKEYEVEEVCGERMHNGKKEYLLIYKGWPGRYWTYERDVDCPDEVADFLRRKEEGKQGKKR</sequence>
<dbReference type="Pfam" id="PF00665">
    <property type="entry name" value="rve"/>
    <property type="match status" value="1"/>
</dbReference>
<dbReference type="Gene3D" id="2.40.50.40">
    <property type="match status" value="1"/>
</dbReference>
<dbReference type="InterPro" id="IPR041588">
    <property type="entry name" value="Integrase_H2C2"/>
</dbReference>
<feature type="domain" description="Integrase catalytic" evidence="3">
    <location>
        <begin position="241"/>
        <end position="400"/>
    </location>
</feature>
<evidence type="ECO:0000313" key="4">
    <source>
        <dbReference type="EMBL" id="CEM43410.1"/>
    </source>
</evidence>
<feature type="compositionally biased region" description="Acidic residues" evidence="1">
    <location>
        <begin position="562"/>
        <end position="576"/>
    </location>
</feature>
<dbReference type="InterPro" id="IPR050951">
    <property type="entry name" value="Retrovirus_Pol_polyprotein"/>
</dbReference>
<dbReference type="InterPro" id="IPR000953">
    <property type="entry name" value="Chromo/chromo_shadow_dom"/>
</dbReference>
<dbReference type="InterPro" id="IPR016197">
    <property type="entry name" value="Chromo-like_dom_sf"/>
</dbReference>
<name>A0A0G4HHI5_9ALVE</name>
<proteinExistence type="predicted"/>
<evidence type="ECO:0008006" key="5">
    <source>
        <dbReference type="Google" id="ProtNLM"/>
    </source>
</evidence>
<dbReference type="InterPro" id="IPR036397">
    <property type="entry name" value="RNaseH_sf"/>
</dbReference>
<dbReference type="PROSITE" id="PS50013">
    <property type="entry name" value="CHROMO_2"/>
    <property type="match status" value="1"/>
</dbReference>
<dbReference type="GO" id="GO:0003676">
    <property type="term" value="F:nucleic acid binding"/>
    <property type="evidence" value="ECO:0007669"/>
    <property type="project" value="InterPro"/>
</dbReference>
<feature type="compositionally biased region" description="Acidic residues" evidence="1">
    <location>
        <begin position="542"/>
        <end position="554"/>
    </location>
</feature>
<protein>
    <recommendedName>
        <fullName evidence="5">Integrase catalytic domain-containing protein</fullName>
    </recommendedName>
</protein>
<organism evidence="4">
    <name type="scientific">Chromera velia CCMP2878</name>
    <dbReference type="NCBI Taxonomy" id="1169474"/>
    <lineage>
        <taxon>Eukaryota</taxon>
        <taxon>Sar</taxon>
        <taxon>Alveolata</taxon>
        <taxon>Colpodellida</taxon>
        <taxon>Chromeraceae</taxon>
        <taxon>Chromera</taxon>
    </lineage>
</organism>
<feature type="domain" description="Chromo" evidence="2">
    <location>
        <begin position="616"/>
        <end position="672"/>
    </location>
</feature>